<accession>A0AAU8AWG4</accession>
<dbReference type="EMBL" id="PP511379">
    <property type="protein sequence ID" value="XCD03696.1"/>
    <property type="molecule type" value="Genomic_DNA"/>
</dbReference>
<evidence type="ECO:0008006" key="2">
    <source>
        <dbReference type="Google" id="ProtNLM"/>
    </source>
</evidence>
<protein>
    <recommendedName>
        <fullName evidence="2">DUF3168 domain-containing protein</fullName>
    </recommendedName>
</protein>
<proteinExistence type="predicted"/>
<organism evidence="1">
    <name type="scientific">Dulem virus 40</name>
    <dbReference type="NCBI Taxonomy" id="3145758"/>
    <lineage>
        <taxon>Viruses</taxon>
        <taxon>Duplodnaviria</taxon>
        <taxon>Heunggongvirae</taxon>
        <taxon>Uroviricota</taxon>
        <taxon>Caudoviricetes</taxon>
    </lineage>
</organism>
<evidence type="ECO:0000313" key="1">
    <source>
        <dbReference type="EMBL" id="XCD03696.1"/>
    </source>
</evidence>
<reference evidence="1" key="1">
    <citation type="submission" date="2024-03" db="EMBL/GenBank/DDBJ databases">
        <title>Diverse circular DNA viruses in blood, oral, and fecal samples of captive lemurs.</title>
        <authorList>
            <person name="Paietta E.N."/>
            <person name="Kraberger S."/>
            <person name="Lund M.C."/>
            <person name="Custer J.M."/>
            <person name="Vargas K.M."/>
            <person name="Ehmke E.E."/>
            <person name="Yoder A.D."/>
            <person name="Varsani A."/>
        </authorList>
    </citation>
    <scope>NUCLEOTIDE SEQUENCE</scope>
    <source>
        <strain evidence="1">Duke_21_1</strain>
    </source>
</reference>
<name>A0AAU8AWG4_9CAUD</name>
<sequence>MSAIVYPRMEVLQSLYELTADITPNRFITTRPNAVGEQMEEFLLIRISQSMDEWGNVCQFSTGQIAVFARDVQGGLENTLMLERMQSAVMGIFGKERVINTPIYTAWEPRLLPGGSDSAGFHSLIIQFRLQIK</sequence>